<dbReference type="AlphaFoldDB" id="T0APW3"/>
<dbReference type="RefSeq" id="WP_021250021.1">
    <property type="nucleotide sequence ID" value="NZ_ATJV01000069.1"/>
</dbReference>
<comment type="caution">
    <text evidence="1">The sequence shown here is derived from an EMBL/GenBank/DDBJ whole genome shotgun (WGS) entry which is preliminary data.</text>
</comment>
<dbReference type="STRING" id="1348657.M622_17700"/>
<evidence type="ECO:0000313" key="1">
    <source>
        <dbReference type="EMBL" id="EPZ14894.1"/>
    </source>
</evidence>
<keyword evidence="2" id="KW-1185">Reference proteome</keyword>
<sequence length="43" mass="4749">MTTIVCGIITNDPINLDSIKIAYEHLADVPAVWIDVAIDLQRP</sequence>
<name>T0APW3_9RHOO</name>
<organism evidence="1 2">
    <name type="scientific">Thauera terpenica 58Eu</name>
    <dbReference type="NCBI Taxonomy" id="1348657"/>
    <lineage>
        <taxon>Bacteria</taxon>
        <taxon>Pseudomonadati</taxon>
        <taxon>Pseudomonadota</taxon>
        <taxon>Betaproteobacteria</taxon>
        <taxon>Rhodocyclales</taxon>
        <taxon>Zoogloeaceae</taxon>
        <taxon>Thauera</taxon>
    </lineage>
</organism>
<gene>
    <name evidence="1" type="ORF">M622_17700</name>
</gene>
<protein>
    <submittedName>
        <fullName evidence="1">Uncharacterized protein</fullName>
    </submittedName>
</protein>
<dbReference type="EMBL" id="ATJV01000069">
    <property type="protein sequence ID" value="EPZ14894.1"/>
    <property type="molecule type" value="Genomic_DNA"/>
</dbReference>
<reference evidence="1 2" key="1">
    <citation type="submission" date="2013-06" db="EMBL/GenBank/DDBJ databases">
        <title>Draft genome sequence of Thauera terpenica.</title>
        <authorList>
            <person name="Liu B."/>
            <person name="Frostegard A.H."/>
            <person name="Shapleigh J.P."/>
        </authorList>
    </citation>
    <scope>NUCLEOTIDE SEQUENCE [LARGE SCALE GENOMIC DNA]</scope>
    <source>
        <strain evidence="1 2">58Eu</strain>
    </source>
</reference>
<proteinExistence type="predicted"/>
<accession>T0APW3</accession>
<dbReference type="Proteomes" id="UP000015455">
    <property type="component" value="Unassembled WGS sequence"/>
</dbReference>
<evidence type="ECO:0000313" key="2">
    <source>
        <dbReference type="Proteomes" id="UP000015455"/>
    </source>
</evidence>